<gene>
    <name evidence="5" type="ORF">ABFW12_01840</name>
</gene>
<dbReference type="Proteomes" id="UP001558474">
    <property type="component" value="Unassembled WGS sequence"/>
</dbReference>
<comment type="similarity">
    <text evidence="1">Belongs to the DNA polymerase type-A family.</text>
</comment>
<proteinExistence type="inferred from homology"/>
<dbReference type="InterPro" id="IPR012337">
    <property type="entry name" value="RNaseH-like_sf"/>
</dbReference>
<evidence type="ECO:0000313" key="6">
    <source>
        <dbReference type="Proteomes" id="UP001558474"/>
    </source>
</evidence>
<comment type="caution">
    <text evidence="5">The sequence shown here is derived from an EMBL/GenBank/DDBJ whole genome shotgun (WGS) entry which is preliminary data.</text>
</comment>
<dbReference type="Gene3D" id="3.30.420.10">
    <property type="entry name" value="Ribonuclease H-like superfamily/Ribonuclease H"/>
    <property type="match status" value="1"/>
</dbReference>
<evidence type="ECO:0000256" key="3">
    <source>
        <dbReference type="SAM" id="MobiDB-lite"/>
    </source>
</evidence>
<dbReference type="InterPro" id="IPR036397">
    <property type="entry name" value="RNaseH_sf"/>
</dbReference>
<evidence type="ECO:0000256" key="2">
    <source>
        <dbReference type="ARBA" id="ARBA00020311"/>
    </source>
</evidence>
<dbReference type="PRINTS" id="PR00868">
    <property type="entry name" value="DNAPOLI"/>
</dbReference>
<dbReference type="PANTHER" id="PTHR10133:SF62">
    <property type="entry name" value="DNA POLYMERASE THETA"/>
    <property type="match status" value="1"/>
</dbReference>
<keyword evidence="6" id="KW-1185">Reference proteome</keyword>
<dbReference type="InterPro" id="IPR002298">
    <property type="entry name" value="DNA_polymerase_A"/>
</dbReference>
<dbReference type="PANTHER" id="PTHR10133">
    <property type="entry name" value="DNA POLYMERASE I"/>
    <property type="match status" value="1"/>
</dbReference>
<dbReference type="Gene3D" id="3.30.70.370">
    <property type="match status" value="1"/>
</dbReference>
<dbReference type="Gene3D" id="1.10.150.20">
    <property type="entry name" value="5' to 3' exonuclease, C-terminal subdomain"/>
    <property type="match status" value="1"/>
</dbReference>
<dbReference type="SUPFAM" id="SSF53098">
    <property type="entry name" value="Ribonuclease H-like"/>
    <property type="match status" value="1"/>
</dbReference>
<feature type="domain" description="DNA-directed DNA polymerase family A palm" evidence="4">
    <location>
        <begin position="433"/>
        <end position="631"/>
    </location>
</feature>
<reference evidence="5 6" key="1">
    <citation type="submission" date="2024-04" db="EMBL/GenBank/DDBJ databases">
        <title>Genomic Markers of Mycobacteria.</title>
        <authorList>
            <person name="Soliman M.S."/>
            <person name="Elkholy A."/>
            <person name="Soliman N.S."/>
            <person name="Abbas A."/>
            <person name="Khayrat S."/>
            <person name="Shawky S."/>
        </authorList>
    </citation>
    <scope>NUCLEOTIDE SEQUENCE [LARGE SCALE GENOMIC DNA]</scope>
    <source>
        <strain evidence="5 6">Egy-CU-AM5</strain>
    </source>
</reference>
<dbReference type="InterPro" id="IPR002562">
    <property type="entry name" value="3'-5'_exonuclease_dom"/>
</dbReference>
<evidence type="ECO:0000259" key="4">
    <source>
        <dbReference type="SMART" id="SM00482"/>
    </source>
</evidence>
<dbReference type="EMBL" id="JBDLOU010000003">
    <property type="protein sequence ID" value="MEX3736970.1"/>
    <property type="molecule type" value="Genomic_DNA"/>
</dbReference>
<sequence length="666" mass="72469">MTSSPLQPLPDCPALPPTAWMPEPVLVPSTLEQVRDALNYLARTRGDHAIGFDTETTGTGAEDTVRLVQFATTQAAVVIRVERLPEAVGAVREWLDNAIAADARLTAHNMMFDAEMLHRLGAADAYELACISDDTLLMARLVEGARGDGDADAKKTGTSKDATSRISERNAGSPLPRSLHGLKTLTEDWLDTSLSHLAQLDMHSIWEANGWTATPKKNQQAISGWRNVSADSLTYLRYAGADAIDTARLHSHLHTAVQVALGESVAVRERKLYAWTVARKLGGFRVDVDGLSFDPDEEARTKRLDELNTELAELGVEPTKPKSLADAIELELTGTIAEPIDGELNPSRPQKRNDKGDIKDSIAADVVKPFADRSHIAALVMERAPLAKVASTYGEQWLKYVSGDRMYPAIDSHGSTTGRLTMSTPSLLNVPAHMRRFIIPRDGYTLIAGDLKAIEVRVGGGHAGDSTLIADLQAGRDPYGVVAELVFGDNYTKADRNAVKPVLLGRIYGRQPESVATQRCNEDPTRDYDTELALAYRIIAGIDSRWSELHRAGARLKARVQSGCTRIKLPSGRSIPVDPTHAKDALNALVQGSARDLLVDAGLRLLDMGYPPNSLLLAVHDEWVMEVPDDQVERACSDLETALTTTFMGVPVDCEVGVLGRHWGKL</sequence>
<dbReference type="SMART" id="SM00482">
    <property type="entry name" value="POLAc"/>
    <property type="match status" value="1"/>
</dbReference>
<accession>A0ABV3V9U5</accession>
<name>A0ABV3V9U5_9MYCO</name>
<organism evidence="5 6">
    <name type="scientific">Mycolicibacterium porcinum</name>
    <dbReference type="NCBI Taxonomy" id="39693"/>
    <lineage>
        <taxon>Bacteria</taxon>
        <taxon>Bacillati</taxon>
        <taxon>Actinomycetota</taxon>
        <taxon>Actinomycetes</taxon>
        <taxon>Mycobacteriales</taxon>
        <taxon>Mycobacteriaceae</taxon>
        <taxon>Mycolicibacterium</taxon>
    </lineage>
</organism>
<dbReference type="RefSeq" id="WP_368572294.1">
    <property type="nucleotide sequence ID" value="NZ_JBDLOU010000003.1"/>
</dbReference>
<dbReference type="Pfam" id="PF01612">
    <property type="entry name" value="DNA_pol_A_exo1"/>
    <property type="match status" value="1"/>
</dbReference>
<dbReference type="Pfam" id="PF00476">
    <property type="entry name" value="DNA_pol_A"/>
    <property type="match status" value="1"/>
</dbReference>
<feature type="region of interest" description="Disordered" evidence="3">
    <location>
        <begin position="147"/>
        <end position="177"/>
    </location>
</feature>
<evidence type="ECO:0000313" key="5">
    <source>
        <dbReference type="EMBL" id="MEX3736970.1"/>
    </source>
</evidence>
<dbReference type="SUPFAM" id="SSF56672">
    <property type="entry name" value="DNA/RNA polymerases"/>
    <property type="match status" value="1"/>
</dbReference>
<evidence type="ECO:0000256" key="1">
    <source>
        <dbReference type="ARBA" id="ARBA00007705"/>
    </source>
</evidence>
<protein>
    <recommendedName>
        <fullName evidence="2">DNA polymerase I</fullName>
    </recommendedName>
</protein>
<feature type="region of interest" description="Disordered" evidence="3">
    <location>
        <begin position="338"/>
        <end position="357"/>
    </location>
</feature>
<dbReference type="InterPro" id="IPR001098">
    <property type="entry name" value="DNA-dir_DNA_pol_A_palm_dom"/>
</dbReference>
<dbReference type="InterPro" id="IPR043502">
    <property type="entry name" value="DNA/RNA_pol_sf"/>
</dbReference>